<reference evidence="1 2" key="1">
    <citation type="journal article" date="2016" name="Front. Microbiol.">
        <title>Single-Cell (Meta-)Genomics of a Dimorphic Candidatus Thiomargarita nelsonii Reveals Genomic Plasticity.</title>
        <authorList>
            <person name="Flood B.E."/>
            <person name="Fliss P."/>
            <person name="Jones D.S."/>
            <person name="Dick G.J."/>
            <person name="Jain S."/>
            <person name="Kaster A.K."/>
            <person name="Winkel M."/>
            <person name="Mussmann M."/>
            <person name="Bailey J."/>
        </authorList>
    </citation>
    <scope>NUCLEOTIDE SEQUENCE [LARGE SCALE GENOMIC DNA]</scope>
    <source>
        <strain evidence="1">Hydrate Ridge</strain>
    </source>
</reference>
<evidence type="ECO:0000313" key="2">
    <source>
        <dbReference type="Proteomes" id="UP000030428"/>
    </source>
</evidence>
<dbReference type="EMBL" id="JSZA02000031">
    <property type="protein sequence ID" value="KHD05417.1"/>
    <property type="molecule type" value="Genomic_DNA"/>
</dbReference>
<protein>
    <submittedName>
        <fullName evidence="1">Uncharacterized protein</fullName>
    </submittedName>
</protein>
<accession>A0A0A6P4U1</accession>
<organism evidence="1 2">
    <name type="scientific">Candidatus Thiomargarita nelsonii</name>
    <dbReference type="NCBI Taxonomy" id="1003181"/>
    <lineage>
        <taxon>Bacteria</taxon>
        <taxon>Pseudomonadati</taxon>
        <taxon>Pseudomonadota</taxon>
        <taxon>Gammaproteobacteria</taxon>
        <taxon>Thiotrichales</taxon>
        <taxon>Thiotrichaceae</taxon>
        <taxon>Thiomargarita</taxon>
    </lineage>
</organism>
<name>A0A0A6P4U1_9GAMM</name>
<dbReference type="Proteomes" id="UP000030428">
    <property type="component" value="Unassembled WGS sequence"/>
</dbReference>
<dbReference type="AlphaFoldDB" id="A0A0A6P4U1"/>
<gene>
    <name evidence="1" type="ORF">PN36_10375</name>
</gene>
<sequence length="63" mass="7063">MKIPSKQHLLTEQMGHAERVRRVALLGRDAAGTVELNNLLEQLQRGDSYEQINAIKLRANPIG</sequence>
<proteinExistence type="predicted"/>
<keyword evidence="2" id="KW-1185">Reference proteome</keyword>
<comment type="caution">
    <text evidence="1">The sequence shown here is derived from an EMBL/GenBank/DDBJ whole genome shotgun (WGS) entry which is preliminary data.</text>
</comment>
<evidence type="ECO:0000313" key="1">
    <source>
        <dbReference type="EMBL" id="KHD05417.1"/>
    </source>
</evidence>